<dbReference type="InterPro" id="IPR052179">
    <property type="entry name" value="DD-CPase-like"/>
</dbReference>
<keyword evidence="3" id="KW-1185">Reference proteome</keyword>
<dbReference type="Gene3D" id="3.30.1380.10">
    <property type="match status" value="1"/>
</dbReference>
<dbReference type="CDD" id="cd14852">
    <property type="entry name" value="LD-carboxypeptidase"/>
    <property type="match status" value="1"/>
</dbReference>
<dbReference type="InterPro" id="IPR058193">
    <property type="entry name" value="VanY/YodJ_core_dom"/>
</dbReference>
<dbReference type="InterPro" id="IPR003709">
    <property type="entry name" value="VanY-like_core_dom"/>
</dbReference>
<accession>A0ABX2IB07</accession>
<protein>
    <submittedName>
        <fullName evidence="2">M15 family metallopeptidase</fullName>
    </submittedName>
</protein>
<proteinExistence type="predicted"/>
<feature type="domain" description="D-alanyl-D-alanine carboxypeptidase-like core" evidence="1">
    <location>
        <begin position="39"/>
        <end position="162"/>
    </location>
</feature>
<dbReference type="InterPro" id="IPR009045">
    <property type="entry name" value="Zn_M74/Hedgehog-like"/>
</dbReference>
<evidence type="ECO:0000313" key="2">
    <source>
        <dbReference type="EMBL" id="NSJ86225.1"/>
    </source>
</evidence>
<name>A0ABX2IB07_BLAHA</name>
<dbReference type="PANTHER" id="PTHR34385">
    <property type="entry name" value="D-ALANYL-D-ALANINE CARBOXYPEPTIDASE"/>
    <property type="match status" value="1"/>
</dbReference>
<dbReference type="Pfam" id="PF02557">
    <property type="entry name" value="VanY"/>
    <property type="match status" value="1"/>
</dbReference>
<evidence type="ECO:0000259" key="1">
    <source>
        <dbReference type="Pfam" id="PF02557"/>
    </source>
</evidence>
<dbReference type="EMBL" id="JAAITA010000009">
    <property type="protein sequence ID" value="NSJ86225.1"/>
    <property type="molecule type" value="Genomic_DNA"/>
</dbReference>
<sequence length="189" mass="21385">MSYTLLVNKSHTLSSSYVPPYLTEARIPFHDPAHHEKTLMEKAAAKSAAKLFHRAAAENVTLMGISGYRSYRRQEALYRNALQRGSTAVAPPGTSEHQTGLALDISCASLNFELEESFAATKEGKWLKSNAPLYGFILRYPRRKEHITGYPWEPWHIRFVGKTLSLYLSLTGLTLEEYHDMLPDSSQIR</sequence>
<comment type="caution">
    <text evidence="2">The sequence shown here is derived from an EMBL/GenBank/DDBJ whole genome shotgun (WGS) entry which is preliminary data.</text>
</comment>
<gene>
    <name evidence="2" type="ORF">G5A70_08595</name>
</gene>
<reference evidence="2 3" key="1">
    <citation type="journal article" date="2020" name="Cell Host Microbe">
        <title>Functional and Genomic Variation between Human-Derived Isolates of Lachnospiraceae Reveals Inter- and Intra-Species Diversity.</title>
        <authorList>
            <person name="Sorbara M.T."/>
            <person name="Littmann E.R."/>
            <person name="Fontana E."/>
            <person name="Moody T.U."/>
            <person name="Kohout C.E."/>
            <person name="Gjonbalaj M."/>
            <person name="Eaton V."/>
            <person name="Seok R."/>
            <person name="Leiner I.M."/>
            <person name="Pamer E.G."/>
        </authorList>
    </citation>
    <scope>NUCLEOTIDE SEQUENCE [LARGE SCALE GENOMIC DNA]</scope>
    <source>
        <strain evidence="2 3">MSK.15.26</strain>
    </source>
</reference>
<dbReference type="PANTHER" id="PTHR34385:SF1">
    <property type="entry name" value="PEPTIDOGLYCAN L-ALANYL-D-GLUTAMATE ENDOPEPTIDASE CWLK"/>
    <property type="match status" value="1"/>
</dbReference>
<organism evidence="2 3">
    <name type="scientific">Blautia hansenii</name>
    <name type="common">Ruminococcus hansenii</name>
    <dbReference type="NCBI Taxonomy" id="1322"/>
    <lineage>
        <taxon>Bacteria</taxon>
        <taxon>Bacillati</taxon>
        <taxon>Bacillota</taxon>
        <taxon>Clostridia</taxon>
        <taxon>Lachnospirales</taxon>
        <taxon>Lachnospiraceae</taxon>
        <taxon>Blautia</taxon>
    </lineage>
</organism>
<dbReference type="Proteomes" id="UP000822142">
    <property type="component" value="Unassembled WGS sequence"/>
</dbReference>
<dbReference type="SUPFAM" id="SSF55166">
    <property type="entry name" value="Hedgehog/DD-peptidase"/>
    <property type="match status" value="1"/>
</dbReference>
<evidence type="ECO:0000313" key="3">
    <source>
        <dbReference type="Proteomes" id="UP000822142"/>
    </source>
</evidence>